<dbReference type="Proteomes" id="UP000433652">
    <property type="component" value="Unassembled WGS sequence"/>
</dbReference>
<feature type="transmembrane region" description="Helical" evidence="1">
    <location>
        <begin position="47"/>
        <end position="69"/>
    </location>
</feature>
<evidence type="ECO:0000313" key="3">
    <source>
        <dbReference type="Proteomes" id="UP000433652"/>
    </source>
</evidence>
<sequence>MLDRIEHGKFPKPRIALWPMIQGTCLVLIEATGFAASTLLTVLGLPLFVFLFLAGWDLGLLFAQLGNLADHYASAEGPARISFSRDLQVGFLVLAGGFTLLRLPAFIRRLCTKLEREMPHD</sequence>
<proteinExistence type="predicted"/>
<protein>
    <submittedName>
        <fullName evidence="2">Uncharacterized protein</fullName>
    </submittedName>
</protein>
<name>A0A6I4T0Z9_9SPHN</name>
<accession>A0A6I4T0Z9</accession>
<evidence type="ECO:0000313" key="2">
    <source>
        <dbReference type="EMBL" id="MXO60937.1"/>
    </source>
</evidence>
<keyword evidence="3" id="KW-1185">Reference proteome</keyword>
<feature type="transmembrane region" description="Helical" evidence="1">
    <location>
        <begin position="20"/>
        <end position="40"/>
    </location>
</feature>
<comment type="caution">
    <text evidence="2">The sequence shown here is derived from an EMBL/GenBank/DDBJ whole genome shotgun (WGS) entry which is preliminary data.</text>
</comment>
<gene>
    <name evidence="2" type="ORF">GRI89_15445</name>
</gene>
<dbReference type="EMBL" id="WTYM01000058">
    <property type="protein sequence ID" value="MXO60937.1"/>
    <property type="molecule type" value="Genomic_DNA"/>
</dbReference>
<reference evidence="2 3" key="1">
    <citation type="submission" date="2019-12" db="EMBL/GenBank/DDBJ databases">
        <title>Genomic-based taxomic classification of the family Erythrobacteraceae.</title>
        <authorList>
            <person name="Xu L."/>
        </authorList>
    </citation>
    <scope>NUCLEOTIDE SEQUENCE [LARGE SCALE GENOMIC DNA]</scope>
    <source>
        <strain evidence="2 3">MCCC 1K01500</strain>
    </source>
</reference>
<feature type="transmembrane region" description="Helical" evidence="1">
    <location>
        <begin position="89"/>
        <end position="107"/>
    </location>
</feature>
<dbReference type="OrthoDB" id="7504400at2"/>
<dbReference type="AlphaFoldDB" id="A0A6I4T0Z9"/>
<keyword evidence="1" id="KW-1133">Transmembrane helix</keyword>
<keyword evidence="1" id="KW-0812">Transmembrane</keyword>
<evidence type="ECO:0000256" key="1">
    <source>
        <dbReference type="SAM" id="Phobius"/>
    </source>
</evidence>
<organism evidence="2 3">
    <name type="scientific">Croceibacterium salegens</name>
    <dbReference type="NCBI Taxonomy" id="1737568"/>
    <lineage>
        <taxon>Bacteria</taxon>
        <taxon>Pseudomonadati</taxon>
        <taxon>Pseudomonadota</taxon>
        <taxon>Alphaproteobacteria</taxon>
        <taxon>Sphingomonadales</taxon>
        <taxon>Erythrobacteraceae</taxon>
        <taxon>Croceibacterium</taxon>
    </lineage>
</organism>
<keyword evidence="1" id="KW-0472">Membrane</keyword>